<evidence type="ECO:0000313" key="9">
    <source>
        <dbReference type="EMBL" id="GBN04989.1"/>
    </source>
</evidence>
<dbReference type="InterPro" id="IPR019786">
    <property type="entry name" value="Zinc_finger_PHD-type_CS"/>
</dbReference>
<evidence type="ECO:0000256" key="1">
    <source>
        <dbReference type="ARBA" id="ARBA00022723"/>
    </source>
</evidence>
<feature type="coiled-coil region" evidence="5">
    <location>
        <begin position="468"/>
        <end position="502"/>
    </location>
</feature>
<dbReference type="SUPFAM" id="SSF57903">
    <property type="entry name" value="FYVE/PHD zinc finger"/>
    <property type="match status" value="2"/>
</dbReference>
<evidence type="ECO:0000256" key="5">
    <source>
        <dbReference type="SAM" id="Coils"/>
    </source>
</evidence>
<evidence type="ECO:0000259" key="7">
    <source>
        <dbReference type="PROSITE" id="PS50016"/>
    </source>
</evidence>
<proteinExistence type="predicted"/>
<feature type="domain" description="PHD-type" evidence="7">
    <location>
        <begin position="559"/>
        <end position="613"/>
    </location>
</feature>
<feature type="compositionally biased region" description="Basic and acidic residues" evidence="6">
    <location>
        <begin position="28"/>
        <end position="39"/>
    </location>
</feature>
<dbReference type="InterPro" id="IPR013083">
    <property type="entry name" value="Znf_RING/FYVE/PHD"/>
</dbReference>
<feature type="compositionally biased region" description="Acidic residues" evidence="6">
    <location>
        <begin position="65"/>
        <end position="75"/>
    </location>
</feature>
<reference evidence="9 10" key="1">
    <citation type="journal article" date="2019" name="Sci. Rep.">
        <title>Orb-weaving spider Araneus ventricosus genome elucidates the spidroin gene catalogue.</title>
        <authorList>
            <person name="Kono N."/>
            <person name="Nakamura H."/>
            <person name="Ohtoshi R."/>
            <person name="Moran D.A.P."/>
            <person name="Shinohara A."/>
            <person name="Yoshida Y."/>
            <person name="Fujiwara M."/>
            <person name="Mori M."/>
            <person name="Tomita M."/>
            <person name="Arakawa K."/>
        </authorList>
    </citation>
    <scope>NUCLEOTIDE SEQUENCE [LARGE SCALE GENOMIC DNA]</scope>
</reference>
<keyword evidence="10" id="KW-1185">Reference proteome</keyword>
<dbReference type="PROSITE" id="PS51805">
    <property type="entry name" value="EPHD"/>
    <property type="match status" value="1"/>
</dbReference>
<dbReference type="PANTHER" id="PTHR13793:SF150">
    <property type="entry name" value="PHD FINGER PROTEIN 14"/>
    <property type="match status" value="1"/>
</dbReference>
<name>A0A4Y2KS55_ARAVE</name>
<dbReference type="Gene3D" id="3.30.40.10">
    <property type="entry name" value="Zinc/RING finger domain, C3HC4 (zinc finger)"/>
    <property type="match status" value="3"/>
</dbReference>
<feature type="compositionally biased region" description="Basic and acidic residues" evidence="6">
    <location>
        <begin position="673"/>
        <end position="686"/>
    </location>
</feature>
<dbReference type="CDD" id="cd15561">
    <property type="entry name" value="PHD1_PHF14"/>
    <property type="match status" value="1"/>
</dbReference>
<keyword evidence="1" id="KW-0479">Metal-binding</keyword>
<organism evidence="9 10">
    <name type="scientific">Araneus ventricosus</name>
    <name type="common">Orbweaver spider</name>
    <name type="synonym">Epeira ventricosa</name>
    <dbReference type="NCBI Taxonomy" id="182803"/>
    <lineage>
        <taxon>Eukaryota</taxon>
        <taxon>Metazoa</taxon>
        <taxon>Ecdysozoa</taxon>
        <taxon>Arthropoda</taxon>
        <taxon>Chelicerata</taxon>
        <taxon>Arachnida</taxon>
        <taxon>Araneae</taxon>
        <taxon>Araneomorphae</taxon>
        <taxon>Entelegynae</taxon>
        <taxon>Araneoidea</taxon>
        <taxon>Araneidae</taxon>
        <taxon>Araneus</taxon>
    </lineage>
</organism>
<dbReference type="CDD" id="cd15562">
    <property type="entry name" value="PHD2_PHF14"/>
    <property type="match status" value="1"/>
</dbReference>
<gene>
    <name evidence="9" type="primary">PHF14</name>
    <name evidence="9" type="ORF">AVEN_182576_1</name>
</gene>
<feature type="domain" description="PHD-type" evidence="8">
    <location>
        <begin position="224"/>
        <end position="341"/>
    </location>
</feature>
<feature type="region of interest" description="Disordered" evidence="6">
    <location>
        <begin position="616"/>
        <end position="741"/>
    </location>
</feature>
<feature type="compositionally biased region" description="Basic and acidic residues" evidence="6">
    <location>
        <begin position="651"/>
        <end position="664"/>
    </location>
</feature>
<evidence type="ECO:0000313" key="10">
    <source>
        <dbReference type="Proteomes" id="UP000499080"/>
    </source>
</evidence>
<dbReference type="InterPro" id="IPR011011">
    <property type="entry name" value="Znf_FYVE_PHD"/>
</dbReference>
<dbReference type="AlphaFoldDB" id="A0A4Y2KS55"/>
<evidence type="ECO:0000256" key="4">
    <source>
        <dbReference type="PROSITE-ProRule" id="PRU00146"/>
    </source>
</evidence>
<evidence type="ECO:0000256" key="6">
    <source>
        <dbReference type="SAM" id="MobiDB-lite"/>
    </source>
</evidence>
<dbReference type="SMART" id="SM00249">
    <property type="entry name" value="PHD"/>
    <property type="match status" value="3"/>
</dbReference>
<feature type="compositionally biased region" description="Basic residues" evidence="6">
    <location>
        <begin position="699"/>
        <end position="710"/>
    </location>
</feature>
<accession>A0A4Y2KS55</accession>
<keyword evidence="3" id="KW-0862">Zinc</keyword>
<sequence length="741" mass="83852">MEMNNNDNMAEQDPLEGASFLYRTMVERDPSKRKVKPVENHMQQLLDFGDLDDSSDDSDFKIGDDAQESNEEDSGESSGGNDDNSEEDDDDDDDEGEQDAPDNKDVVTIKTEPVNKDIVPSSSGDVVEGVQRQIKLKLGEGAAAKKLKVLICSVCLGDVSLLPRQGSDNKTVDEEDEIVECDCCGISVHEGCYGISDVETAVSTVSSYSTEPWFCDACKAGNMNPTCELCPNTGGIFKETDVGKWVHLVCALYIPGVAFGDVDKLSPVTLFEMPYSRWGAKACSLCEDERFSRTGVCINCDAGMCRSYFHVTCAQKEGLLSKASTEEDIADPFFAYCKLHSDKNVARSKRRNYLALQSQFRQKHHVDASMSDEKTRIERKLAWHRDRYLADKEKRPQPWVPTQKMPRLLTTSPSACKKLIKKAELLGLSPQLHLSSADYGMDIRRKWHVPPAFSAEFVNYYLDRNVRMVSMQHRLDELLQQNSQLQEQEQELRQNYERIVSDVEIFRKENAELTERGMHYWKILCDLSNKKLPLPDVLQPKPIAKSSRNKKSDSVGSVIMECSICHKSHDQHQLAKCDSCQLHYHLACLDPPLSRMPKKTKSLGWQCSECDKTEEEEQHEDVDANAPRKLRYKELSKSDQEKPRRGRSCKKTSDDNVGAEEKGSEIWISSGAEDDHLHEGSRPRSDSRRKRRSAEIGYRKSRRRSGKRKSSRDNWGDDDGTTNEGSETKIPRHSTRRTSST</sequence>
<dbReference type="PROSITE" id="PS01359">
    <property type="entry name" value="ZF_PHD_1"/>
    <property type="match status" value="1"/>
</dbReference>
<evidence type="ECO:0000256" key="2">
    <source>
        <dbReference type="ARBA" id="ARBA00022771"/>
    </source>
</evidence>
<dbReference type="InterPro" id="IPR019787">
    <property type="entry name" value="Znf_PHD-finger"/>
</dbReference>
<keyword evidence="5" id="KW-0175">Coiled coil</keyword>
<feature type="compositionally biased region" description="Basic and acidic residues" evidence="6">
    <location>
        <begin position="632"/>
        <end position="643"/>
    </location>
</feature>
<dbReference type="GO" id="GO:0006357">
    <property type="term" value="P:regulation of transcription by RNA polymerase II"/>
    <property type="evidence" value="ECO:0007669"/>
    <property type="project" value="TreeGrafter"/>
</dbReference>
<feature type="compositionally biased region" description="Basic residues" evidence="6">
    <location>
        <begin position="731"/>
        <end position="741"/>
    </location>
</feature>
<dbReference type="PROSITE" id="PS50016">
    <property type="entry name" value="ZF_PHD_2"/>
    <property type="match status" value="2"/>
</dbReference>
<dbReference type="Pfam" id="PF13832">
    <property type="entry name" value="zf-HC5HC2H_2"/>
    <property type="match status" value="1"/>
</dbReference>
<dbReference type="InterPro" id="IPR050701">
    <property type="entry name" value="Histone_Mod_Regulator"/>
</dbReference>
<keyword evidence="2 4" id="KW-0863">Zinc-finger</keyword>
<evidence type="ECO:0000256" key="3">
    <source>
        <dbReference type="ARBA" id="ARBA00022833"/>
    </source>
</evidence>
<dbReference type="PANTHER" id="PTHR13793">
    <property type="entry name" value="PHD FINGER PROTEINS"/>
    <property type="match status" value="1"/>
</dbReference>
<feature type="domain" description="PHD-type" evidence="7">
    <location>
        <begin position="149"/>
        <end position="221"/>
    </location>
</feature>
<dbReference type="EMBL" id="BGPR01004930">
    <property type="protein sequence ID" value="GBN04989.1"/>
    <property type="molecule type" value="Genomic_DNA"/>
</dbReference>
<feature type="compositionally biased region" description="Acidic residues" evidence="6">
    <location>
        <begin position="83"/>
        <end position="100"/>
    </location>
</feature>
<comment type="caution">
    <text evidence="9">The sequence shown here is derived from an EMBL/GenBank/DDBJ whole genome shotgun (WGS) entry which is preliminary data.</text>
</comment>
<dbReference type="InterPro" id="IPR001965">
    <property type="entry name" value="Znf_PHD"/>
</dbReference>
<dbReference type="Proteomes" id="UP000499080">
    <property type="component" value="Unassembled WGS sequence"/>
</dbReference>
<dbReference type="InterPro" id="IPR034732">
    <property type="entry name" value="EPHD"/>
</dbReference>
<dbReference type="GO" id="GO:0008270">
    <property type="term" value="F:zinc ion binding"/>
    <property type="evidence" value="ECO:0007669"/>
    <property type="project" value="UniProtKB-KW"/>
</dbReference>
<dbReference type="Pfam" id="PF00628">
    <property type="entry name" value="PHD"/>
    <property type="match status" value="1"/>
</dbReference>
<protein>
    <submittedName>
        <fullName evidence="9">PHD finger protein 14</fullName>
    </submittedName>
</protein>
<dbReference type="CDD" id="cd15674">
    <property type="entry name" value="ePHD_PHF14"/>
    <property type="match status" value="1"/>
</dbReference>
<feature type="region of interest" description="Disordered" evidence="6">
    <location>
        <begin position="28"/>
        <end position="123"/>
    </location>
</feature>
<evidence type="ECO:0000259" key="8">
    <source>
        <dbReference type="PROSITE" id="PS51805"/>
    </source>
</evidence>
<dbReference type="OrthoDB" id="336088at2759"/>